<sequence length="212" mass="24183">MSKRGVNELFMIDDDEGEDPRNSEPPPRDGPERTGPGRPKAGPPERKRQRSEARSRASTAGATPVVEDLTDDNIMFIEIPGEKLLRLKKEELLDFIKNKGTEIFCEAYEKCLNEKLKTALKDRPDTLRLGNKVKIINRYETVWKKELSTARNLIAKEMDDLEAILPSLHWPSQRAQFQRDFIGPVEQRLARAEKGVKTFAALIRKLQDTSNV</sequence>
<keyword evidence="3" id="KW-1185">Reference proteome</keyword>
<feature type="compositionally biased region" description="Basic and acidic residues" evidence="1">
    <location>
        <begin position="43"/>
        <end position="55"/>
    </location>
</feature>
<dbReference type="Proteomes" id="UP000016932">
    <property type="component" value="Unassembled WGS sequence"/>
</dbReference>
<feature type="compositionally biased region" description="Basic and acidic residues" evidence="1">
    <location>
        <begin position="19"/>
        <end position="32"/>
    </location>
</feature>
<accession>M3AME9</accession>
<gene>
    <name evidence="2" type="ORF">MYCFIDRAFT_80713</name>
</gene>
<organism evidence="2 3">
    <name type="scientific">Pseudocercospora fijiensis (strain CIRAD86)</name>
    <name type="common">Black leaf streak disease fungus</name>
    <name type="synonym">Mycosphaerella fijiensis</name>
    <dbReference type="NCBI Taxonomy" id="383855"/>
    <lineage>
        <taxon>Eukaryota</taxon>
        <taxon>Fungi</taxon>
        <taxon>Dikarya</taxon>
        <taxon>Ascomycota</taxon>
        <taxon>Pezizomycotina</taxon>
        <taxon>Dothideomycetes</taxon>
        <taxon>Dothideomycetidae</taxon>
        <taxon>Mycosphaerellales</taxon>
        <taxon>Mycosphaerellaceae</taxon>
        <taxon>Pseudocercospora</taxon>
    </lineage>
</organism>
<dbReference type="HOGENOM" id="CLU_1300194_0_0_1"/>
<evidence type="ECO:0000256" key="1">
    <source>
        <dbReference type="SAM" id="MobiDB-lite"/>
    </source>
</evidence>
<dbReference type="RefSeq" id="XP_007930686.1">
    <property type="nucleotide sequence ID" value="XM_007932495.1"/>
</dbReference>
<feature type="region of interest" description="Disordered" evidence="1">
    <location>
        <begin position="1"/>
        <end position="65"/>
    </location>
</feature>
<dbReference type="GeneID" id="19341745"/>
<dbReference type="AlphaFoldDB" id="M3AME9"/>
<dbReference type="VEuPathDB" id="FungiDB:MYCFIDRAFT_80713"/>
<evidence type="ECO:0000313" key="3">
    <source>
        <dbReference type="Proteomes" id="UP000016932"/>
    </source>
</evidence>
<name>M3AME9_PSEFD</name>
<dbReference type="KEGG" id="pfj:MYCFIDRAFT_80713"/>
<evidence type="ECO:0000313" key="2">
    <source>
        <dbReference type="EMBL" id="EME78283.1"/>
    </source>
</evidence>
<dbReference type="EMBL" id="KB446563">
    <property type="protein sequence ID" value="EME78283.1"/>
    <property type="molecule type" value="Genomic_DNA"/>
</dbReference>
<protein>
    <submittedName>
        <fullName evidence="2">Uncharacterized protein</fullName>
    </submittedName>
</protein>
<reference evidence="2 3" key="1">
    <citation type="journal article" date="2012" name="PLoS Pathog.">
        <title>Diverse lifestyles and strategies of plant pathogenesis encoded in the genomes of eighteen Dothideomycetes fungi.</title>
        <authorList>
            <person name="Ohm R.A."/>
            <person name="Feau N."/>
            <person name="Henrissat B."/>
            <person name="Schoch C.L."/>
            <person name="Horwitz B.A."/>
            <person name="Barry K.W."/>
            <person name="Condon B.J."/>
            <person name="Copeland A.C."/>
            <person name="Dhillon B."/>
            <person name="Glaser F."/>
            <person name="Hesse C.N."/>
            <person name="Kosti I."/>
            <person name="LaButti K."/>
            <person name="Lindquist E.A."/>
            <person name="Lucas S."/>
            <person name="Salamov A.A."/>
            <person name="Bradshaw R.E."/>
            <person name="Ciuffetti L."/>
            <person name="Hamelin R.C."/>
            <person name="Kema G.H.J."/>
            <person name="Lawrence C."/>
            <person name="Scott J.A."/>
            <person name="Spatafora J.W."/>
            <person name="Turgeon B.G."/>
            <person name="de Wit P.J.G.M."/>
            <person name="Zhong S."/>
            <person name="Goodwin S.B."/>
            <person name="Grigoriev I.V."/>
        </authorList>
    </citation>
    <scope>NUCLEOTIDE SEQUENCE [LARGE SCALE GENOMIC DNA]</scope>
    <source>
        <strain evidence="2 3">CIRAD86</strain>
    </source>
</reference>
<proteinExistence type="predicted"/>
<dbReference type="OrthoDB" id="10542541at2759"/>